<keyword evidence="2" id="KW-0285">Flavoprotein</keyword>
<organism evidence="6 7">
    <name type="scientific">Penicillium bovifimosum</name>
    <dbReference type="NCBI Taxonomy" id="126998"/>
    <lineage>
        <taxon>Eukaryota</taxon>
        <taxon>Fungi</taxon>
        <taxon>Dikarya</taxon>
        <taxon>Ascomycota</taxon>
        <taxon>Pezizomycotina</taxon>
        <taxon>Eurotiomycetes</taxon>
        <taxon>Eurotiomycetidae</taxon>
        <taxon>Eurotiales</taxon>
        <taxon>Aspergillaceae</taxon>
        <taxon>Penicillium</taxon>
    </lineage>
</organism>
<keyword evidence="3" id="KW-0274">FAD</keyword>
<evidence type="ECO:0000256" key="4">
    <source>
        <dbReference type="ARBA" id="ARBA00023002"/>
    </source>
</evidence>
<dbReference type="PANTHER" id="PTHR47178">
    <property type="entry name" value="MONOOXYGENASE, FAD-BINDING"/>
    <property type="match status" value="1"/>
</dbReference>
<comment type="cofactor">
    <cofactor evidence="1">
        <name>FAD</name>
        <dbReference type="ChEBI" id="CHEBI:57692"/>
    </cofactor>
</comment>
<evidence type="ECO:0000313" key="7">
    <source>
        <dbReference type="Proteomes" id="UP001149079"/>
    </source>
</evidence>
<accession>A0A9W9GIE7</accession>
<dbReference type="PRINTS" id="PR00420">
    <property type="entry name" value="RNGMNOXGNASE"/>
</dbReference>
<reference evidence="6" key="1">
    <citation type="submission" date="2022-11" db="EMBL/GenBank/DDBJ databases">
        <authorList>
            <person name="Petersen C."/>
        </authorList>
    </citation>
    <scope>NUCLEOTIDE SEQUENCE</scope>
    <source>
        <strain evidence="6">IBT 22155</strain>
    </source>
</reference>
<evidence type="ECO:0000313" key="6">
    <source>
        <dbReference type="EMBL" id="KAJ5121038.1"/>
    </source>
</evidence>
<gene>
    <name evidence="6" type="ORF">N7515_008999</name>
</gene>
<keyword evidence="7" id="KW-1185">Reference proteome</keyword>
<dbReference type="InterPro" id="IPR036188">
    <property type="entry name" value="FAD/NAD-bd_sf"/>
</dbReference>
<sequence length="432" mass="47875">MITSETSHKHILIVGAGLTGLILAQALRYLSQTQNAANSQVRYSYSIYERDPYAFARGAGWSLTIHWALTDLHNILPPDILASFSECLVNPGAAEQGNPGKFQFLDLRTGKPKESWPIPANAASRVSREKLLALLMRNLAIQWSKKLADITHPSDSSVTAHFTDGSSATGDLLVGCDGARSMVRRLLCPAIAMPHRLPVRLIGLRVLYPVEKVRQHCEPIDVHFFQGGDPQTNVYFWFSFIHLPRLTDLDTHATCQIMMSWPYQPGFLGQETPTEMPESNADLYDLPPETELREIVLEDWPPRLDAWEHRKGTVTLVGDAAHGMTMCKSELPLVYGCIMALGRGKANGENAVRGEAANHGVIDVSVLIRLLTASTKGESPTELEDIIQEYESEMIQRTQPAVLKSRQACIDANHYARVQGSSPLISKRAMKD</sequence>
<name>A0A9W9GIE7_9EURO</name>
<keyword evidence="4" id="KW-0560">Oxidoreductase</keyword>
<keyword evidence="5 6" id="KW-0503">Monooxygenase</keyword>
<evidence type="ECO:0000256" key="2">
    <source>
        <dbReference type="ARBA" id="ARBA00022630"/>
    </source>
</evidence>
<dbReference type="AlphaFoldDB" id="A0A9W9GIE7"/>
<comment type="caution">
    <text evidence="6">The sequence shown here is derived from an EMBL/GenBank/DDBJ whole genome shotgun (WGS) entry which is preliminary data.</text>
</comment>
<dbReference type="GeneID" id="81408913"/>
<dbReference type="EMBL" id="JAPQKL010000007">
    <property type="protein sequence ID" value="KAJ5121038.1"/>
    <property type="molecule type" value="Genomic_DNA"/>
</dbReference>
<reference evidence="6" key="2">
    <citation type="journal article" date="2023" name="IMA Fungus">
        <title>Comparative genomic study of the Penicillium genus elucidates a diverse pangenome and 15 lateral gene transfer events.</title>
        <authorList>
            <person name="Petersen C."/>
            <person name="Sorensen T."/>
            <person name="Nielsen M.R."/>
            <person name="Sondergaard T.E."/>
            <person name="Sorensen J.L."/>
            <person name="Fitzpatrick D.A."/>
            <person name="Frisvad J.C."/>
            <person name="Nielsen K.L."/>
        </authorList>
    </citation>
    <scope>NUCLEOTIDE SEQUENCE</scope>
    <source>
        <strain evidence="6">IBT 22155</strain>
    </source>
</reference>
<evidence type="ECO:0000256" key="3">
    <source>
        <dbReference type="ARBA" id="ARBA00022827"/>
    </source>
</evidence>
<dbReference type="Proteomes" id="UP001149079">
    <property type="component" value="Unassembled WGS sequence"/>
</dbReference>
<dbReference type="SUPFAM" id="SSF51905">
    <property type="entry name" value="FAD/NAD(P)-binding domain"/>
    <property type="match status" value="1"/>
</dbReference>
<evidence type="ECO:0000256" key="1">
    <source>
        <dbReference type="ARBA" id="ARBA00001974"/>
    </source>
</evidence>
<dbReference type="OrthoDB" id="47494at2759"/>
<dbReference type="GO" id="GO:0004497">
    <property type="term" value="F:monooxygenase activity"/>
    <property type="evidence" value="ECO:0007669"/>
    <property type="project" value="UniProtKB-KW"/>
</dbReference>
<dbReference type="PANTHER" id="PTHR47178:SF1">
    <property type="entry name" value="FAD-BINDING DOMAIN-CONTAINING PROTEIN-RELATED"/>
    <property type="match status" value="1"/>
</dbReference>
<protein>
    <submittedName>
        <fullName evidence="6">FAD-dependent monooxygenase</fullName>
    </submittedName>
</protein>
<evidence type="ECO:0000256" key="5">
    <source>
        <dbReference type="ARBA" id="ARBA00023033"/>
    </source>
</evidence>
<dbReference type="Gene3D" id="3.50.50.60">
    <property type="entry name" value="FAD/NAD(P)-binding domain"/>
    <property type="match status" value="1"/>
</dbReference>
<dbReference type="RefSeq" id="XP_056517542.1">
    <property type="nucleotide sequence ID" value="XM_056669743.1"/>
</dbReference>
<proteinExistence type="predicted"/>